<keyword evidence="8" id="KW-1185">Reference proteome</keyword>
<evidence type="ECO:0000313" key="7">
    <source>
        <dbReference type="EMBL" id="QBR01951.1"/>
    </source>
</evidence>
<keyword evidence="3" id="KW-0560">Oxidoreductase</keyword>
<name>A0A4P7CZY4_9BURK</name>
<protein>
    <submittedName>
        <fullName evidence="7">Aromatic ring-hydroxylating dioxygenase subunit alpha</fullName>
    </submittedName>
</protein>
<dbReference type="PROSITE" id="PS51296">
    <property type="entry name" value="RIESKE"/>
    <property type="match status" value="1"/>
</dbReference>
<accession>A0A4P7CZY4</accession>
<dbReference type="OrthoDB" id="9790995at2"/>
<dbReference type="GO" id="GO:0051537">
    <property type="term" value="F:2 iron, 2 sulfur cluster binding"/>
    <property type="evidence" value="ECO:0007669"/>
    <property type="project" value="UniProtKB-KW"/>
</dbReference>
<gene>
    <name evidence="7" type="ORF">E1956_32985</name>
</gene>
<evidence type="ECO:0000259" key="6">
    <source>
        <dbReference type="PROSITE" id="PS51296"/>
    </source>
</evidence>
<evidence type="ECO:0000256" key="3">
    <source>
        <dbReference type="ARBA" id="ARBA00023002"/>
    </source>
</evidence>
<dbReference type="SUPFAM" id="SSF55961">
    <property type="entry name" value="Bet v1-like"/>
    <property type="match status" value="1"/>
</dbReference>
<dbReference type="InterPro" id="IPR044043">
    <property type="entry name" value="VanA_C_cat"/>
</dbReference>
<reference evidence="7 8" key="1">
    <citation type="submission" date="2019-03" db="EMBL/GenBank/DDBJ databases">
        <title>Paraburkholderia sp. 7MH5, isolated from subtropical forest soil.</title>
        <authorList>
            <person name="Gao Z.-H."/>
            <person name="Qiu L.-H."/>
        </authorList>
    </citation>
    <scope>NUCLEOTIDE SEQUENCE [LARGE SCALE GENOMIC DNA]</scope>
    <source>
        <strain evidence="7 8">7MH5</strain>
    </source>
</reference>
<dbReference type="Pfam" id="PF19112">
    <property type="entry name" value="VanA_C"/>
    <property type="match status" value="1"/>
</dbReference>
<keyword evidence="1" id="KW-0001">2Fe-2S</keyword>
<dbReference type="SUPFAM" id="SSF50022">
    <property type="entry name" value="ISP domain"/>
    <property type="match status" value="1"/>
</dbReference>
<evidence type="ECO:0000256" key="4">
    <source>
        <dbReference type="ARBA" id="ARBA00023004"/>
    </source>
</evidence>
<proteinExistence type="predicted"/>
<keyword evidence="5" id="KW-0411">Iron-sulfur</keyword>
<evidence type="ECO:0000256" key="5">
    <source>
        <dbReference type="ARBA" id="ARBA00023014"/>
    </source>
</evidence>
<dbReference type="PANTHER" id="PTHR21266">
    <property type="entry name" value="IRON-SULFUR DOMAIN CONTAINING PROTEIN"/>
    <property type="match status" value="1"/>
</dbReference>
<dbReference type="InterPro" id="IPR036922">
    <property type="entry name" value="Rieske_2Fe-2S_sf"/>
</dbReference>
<feature type="domain" description="Rieske" evidence="6">
    <location>
        <begin position="7"/>
        <end position="109"/>
    </location>
</feature>
<dbReference type="CDD" id="cd08878">
    <property type="entry name" value="RHO_alpha_C_DMO-like"/>
    <property type="match status" value="1"/>
</dbReference>
<dbReference type="RefSeq" id="WP_134757105.1">
    <property type="nucleotide sequence ID" value="NZ_CP038150.1"/>
</dbReference>
<dbReference type="Pfam" id="PF00355">
    <property type="entry name" value="Rieske"/>
    <property type="match status" value="1"/>
</dbReference>
<keyword evidence="7" id="KW-0223">Dioxygenase</keyword>
<dbReference type="EMBL" id="CP038150">
    <property type="protein sequence ID" value="QBR01951.1"/>
    <property type="molecule type" value="Genomic_DNA"/>
</dbReference>
<dbReference type="KEGG" id="ppai:E1956_32985"/>
<dbReference type="Gene3D" id="3.90.380.10">
    <property type="entry name" value="Naphthalene 1,2-dioxygenase Alpha Subunit, Chain A, domain 1"/>
    <property type="match status" value="1"/>
</dbReference>
<evidence type="ECO:0000256" key="2">
    <source>
        <dbReference type="ARBA" id="ARBA00022723"/>
    </source>
</evidence>
<evidence type="ECO:0000313" key="8">
    <source>
        <dbReference type="Proteomes" id="UP000295727"/>
    </source>
</evidence>
<dbReference type="AlphaFoldDB" id="A0A4P7CZY4"/>
<dbReference type="Proteomes" id="UP000295727">
    <property type="component" value="Chromosome 3"/>
</dbReference>
<organism evidence="7 8">
    <name type="scientific">Paraburkholderia pallida</name>
    <dbReference type="NCBI Taxonomy" id="2547399"/>
    <lineage>
        <taxon>Bacteria</taxon>
        <taxon>Pseudomonadati</taxon>
        <taxon>Pseudomonadota</taxon>
        <taxon>Betaproteobacteria</taxon>
        <taxon>Burkholderiales</taxon>
        <taxon>Burkholderiaceae</taxon>
        <taxon>Paraburkholderia</taxon>
    </lineage>
</organism>
<dbReference type="GO" id="GO:0051213">
    <property type="term" value="F:dioxygenase activity"/>
    <property type="evidence" value="ECO:0007669"/>
    <property type="project" value="UniProtKB-KW"/>
</dbReference>
<dbReference type="PANTHER" id="PTHR21266:SF60">
    <property type="entry name" value="3-KETOSTEROID-9-ALPHA-MONOOXYGENASE, OXYGENASE COMPONENT"/>
    <property type="match status" value="1"/>
</dbReference>
<dbReference type="InterPro" id="IPR017941">
    <property type="entry name" value="Rieske_2Fe-2S"/>
</dbReference>
<keyword evidence="2" id="KW-0479">Metal-binding</keyword>
<dbReference type="Gene3D" id="2.102.10.10">
    <property type="entry name" value="Rieske [2Fe-2S] iron-sulphur domain"/>
    <property type="match status" value="1"/>
</dbReference>
<keyword evidence="4" id="KW-0408">Iron</keyword>
<dbReference type="GO" id="GO:0046872">
    <property type="term" value="F:metal ion binding"/>
    <property type="evidence" value="ECO:0007669"/>
    <property type="project" value="UniProtKB-KW"/>
</dbReference>
<sequence>MFMKNCWYVAAWSHELIDDKLLGRTLLNQKVLLYRGVDGQVCAIEDRCCHRGALLSKGRLEGNCVRCMYHGLLFDASGACVEIPGQETVPPDLKVKTYKVVDTGRLVWIWMGEQALADESKIPPFPYLHDPEWHGYPDYLHYQSNYQLIADNLADINHIAYVHTNTLGGSERYVLEQKASPLERLDDGFRLTKWHMNSDLPPFVRKIEKKMGKVDRWNTVEMKVPAFFILESGFSPAGTGIREGNKAGSLEFHNFQAMTPETEDTTHFFWVYMHNQKTDVELISHSLHDSILEGFHEDKDIIEAQQQVLKDDPEFRLRAIASDAPLSHLRWLVAQKIKEENERVAVQV</sequence>
<dbReference type="InterPro" id="IPR050584">
    <property type="entry name" value="Cholesterol_7-desaturase"/>
</dbReference>
<evidence type="ECO:0000256" key="1">
    <source>
        <dbReference type="ARBA" id="ARBA00022714"/>
    </source>
</evidence>